<feature type="compositionally biased region" description="Polar residues" evidence="1">
    <location>
        <begin position="1"/>
        <end position="16"/>
    </location>
</feature>
<evidence type="ECO:0000313" key="3">
    <source>
        <dbReference type="EMBL" id="KAG2226070.1"/>
    </source>
</evidence>
<gene>
    <name evidence="3" type="ORF">INT45_011687</name>
</gene>
<dbReference type="Gene3D" id="1.10.472.80">
    <property type="entry name" value="Ypt/Rab-GAP domain of gyp1p, domain 3"/>
    <property type="match status" value="1"/>
</dbReference>
<evidence type="ECO:0000259" key="2">
    <source>
        <dbReference type="PROSITE" id="PS50086"/>
    </source>
</evidence>
<dbReference type="InterPro" id="IPR000195">
    <property type="entry name" value="Rab-GAP-TBC_dom"/>
</dbReference>
<organism evidence="3 4">
    <name type="scientific">Circinella minor</name>
    <dbReference type="NCBI Taxonomy" id="1195481"/>
    <lineage>
        <taxon>Eukaryota</taxon>
        <taxon>Fungi</taxon>
        <taxon>Fungi incertae sedis</taxon>
        <taxon>Mucoromycota</taxon>
        <taxon>Mucoromycotina</taxon>
        <taxon>Mucoromycetes</taxon>
        <taxon>Mucorales</taxon>
        <taxon>Lichtheimiaceae</taxon>
        <taxon>Circinella</taxon>
    </lineage>
</organism>
<proteinExistence type="predicted"/>
<dbReference type="GO" id="GO:0005096">
    <property type="term" value="F:GTPase activator activity"/>
    <property type="evidence" value="ECO:0007669"/>
    <property type="project" value="TreeGrafter"/>
</dbReference>
<sequence length="317" mass="37816">MLQLSPHSTVFGSAQGQKERSLRMNMNQDEALSNYNDYNDLLQSEVYVDLERLRILARHGIPNELRGEVWKYLLGVQQADRSKELTTSKARKEDYEQIDKTDSEISKRIRGEVTRYQRRVPLLDGRHYMNRFENVILAYLNANRDAEYHPALVSLCAPFIYVLEKEWDAYFCFERLMQAMDEAYQSQTIKENIANFMTLFRNVLPELCNYFEEEEVDLNEWVTSWLQHLLSREMKFEDIVRLWDTYFAMPDFLEFHPFVCLAILRNAKENLEDLEQSEIRTMLLRLPYLDMQRTLAEAYNLRHESMERQICEDGDLL</sequence>
<dbReference type="Gene3D" id="1.10.10.750">
    <property type="entry name" value="Ypt/Rab-GAP domain of gyp1p, domain 1"/>
    <property type="match status" value="1"/>
</dbReference>
<evidence type="ECO:0000313" key="4">
    <source>
        <dbReference type="Proteomes" id="UP000646827"/>
    </source>
</evidence>
<protein>
    <recommendedName>
        <fullName evidence="2">Rab-GAP TBC domain-containing protein</fullName>
    </recommendedName>
</protein>
<dbReference type="PANTHER" id="PTHR22957">
    <property type="entry name" value="TBC1 DOMAIN FAMILY MEMBER GTPASE-ACTIVATING PROTEIN"/>
    <property type="match status" value="1"/>
</dbReference>
<name>A0A8H7VMH3_9FUNG</name>
<feature type="domain" description="Rab-GAP TBC" evidence="2">
    <location>
        <begin position="60"/>
        <end position="250"/>
    </location>
</feature>
<feature type="region of interest" description="Disordered" evidence="1">
    <location>
        <begin position="1"/>
        <end position="20"/>
    </location>
</feature>
<accession>A0A8H7VMH3</accession>
<dbReference type="InterPro" id="IPR035969">
    <property type="entry name" value="Rab-GAP_TBC_sf"/>
</dbReference>
<keyword evidence="4" id="KW-1185">Reference proteome</keyword>
<dbReference type="EMBL" id="JAEPRB010000020">
    <property type="protein sequence ID" value="KAG2226070.1"/>
    <property type="molecule type" value="Genomic_DNA"/>
</dbReference>
<dbReference type="Pfam" id="PF00566">
    <property type="entry name" value="RabGAP-TBC"/>
    <property type="match status" value="1"/>
</dbReference>
<dbReference type="Proteomes" id="UP000646827">
    <property type="component" value="Unassembled WGS sequence"/>
</dbReference>
<comment type="caution">
    <text evidence="3">The sequence shown here is derived from an EMBL/GenBank/DDBJ whole genome shotgun (WGS) entry which is preliminary data.</text>
</comment>
<dbReference type="AlphaFoldDB" id="A0A8H7VMH3"/>
<evidence type="ECO:0000256" key="1">
    <source>
        <dbReference type="SAM" id="MobiDB-lite"/>
    </source>
</evidence>
<dbReference type="SMART" id="SM00164">
    <property type="entry name" value="TBC"/>
    <property type="match status" value="1"/>
</dbReference>
<dbReference type="SUPFAM" id="SSF47923">
    <property type="entry name" value="Ypt/Rab-GAP domain of gyp1p"/>
    <property type="match status" value="2"/>
</dbReference>
<dbReference type="OrthoDB" id="27140at2759"/>
<dbReference type="PANTHER" id="PTHR22957:SF268">
    <property type="entry name" value="ANKYRIN REPEAT-CONTAINING PROTEIN"/>
    <property type="match status" value="1"/>
</dbReference>
<dbReference type="PROSITE" id="PS50086">
    <property type="entry name" value="TBC_RABGAP"/>
    <property type="match status" value="1"/>
</dbReference>
<reference evidence="3 4" key="1">
    <citation type="submission" date="2020-12" db="EMBL/GenBank/DDBJ databases">
        <title>Metabolic potential, ecology and presence of endohyphal bacteria is reflected in genomic diversity of Mucoromycotina.</title>
        <authorList>
            <person name="Muszewska A."/>
            <person name="Okrasinska A."/>
            <person name="Steczkiewicz K."/>
            <person name="Drgas O."/>
            <person name="Orlowska M."/>
            <person name="Perlinska-Lenart U."/>
            <person name="Aleksandrzak-Piekarczyk T."/>
            <person name="Szatraj K."/>
            <person name="Zielenkiewicz U."/>
            <person name="Pilsyk S."/>
            <person name="Malc E."/>
            <person name="Mieczkowski P."/>
            <person name="Kruszewska J.S."/>
            <person name="Biernat P."/>
            <person name="Pawlowska J."/>
        </authorList>
    </citation>
    <scope>NUCLEOTIDE SEQUENCE [LARGE SCALE GENOMIC DNA]</scope>
    <source>
        <strain evidence="3 4">CBS 142.35</strain>
    </source>
</reference>
<dbReference type="Gene3D" id="1.10.8.270">
    <property type="entry name" value="putative rabgap domain of human tbc1 domain family member 14 like domains"/>
    <property type="match status" value="1"/>
</dbReference>